<comment type="caution">
    <text evidence="7">The sequence shown here is derived from an EMBL/GenBank/DDBJ whole genome shotgun (WGS) entry which is preliminary data.</text>
</comment>
<dbReference type="GO" id="GO:0016887">
    <property type="term" value="F:ATP hydrolysis activity"/>
    <property type="evidence" value="ECO:0007669"/>
    <property type="project" value="InterPro"/>
</dbReference>
<dbReference type="Pfam" id="PF09079">
    <property type="entry name" value="WHD_Cdc6"/>
    <property type="match status" value="1"/>
</dbReference>
<keyword evidence="8" id="KW-1185">Reference proteome</keyword>
<feature type="region of interest" description="Disordered" evidence="5">
    <location>
        <begin position="76"/>
        <end position="141"/>
    </location>
</feature>
<dbReference type="InterPro" id="IPR036390">
    <property type="entry name" value="WH_DNA-bd_sf"/>
</dbReference>
<dbReference type="SUPFAM" id="SSF52540">
    <property type="entry name" value="P-loop containing nucleoside triphosphate hydrolases"/>
    <property type="match status" value="1"/>
</dbReference>
<dbReference type="GO" id="GO:0005634">
    <property type="term" value="C:nucleus"/>
    <property type="evidence" value="ECO:0007669"/>
    <property type="project" value="TreeGrafter"/>
</dbReference>
<organism evidence="7 8">
    <name type="scientific">Stephania cephalantha</name>
    <dbReference type="NCBI Taxonomy" id="152367"/>
    <lineage>
        <taxon>Eukaryota</taxon>
        <taxon>Viridiplantae</taxon>
        <taxon>Streptophyta</taxon>
        <taxon>Embryophyta</taxon>
        <taxon>Tracheophyta</taxon>
        <taxon>Spermatophyta</taxon>
        <taxon>Magnoliopsida</taxon>
        <taxon>Ranunculales</taxon>
        <taxon>Menispermaceae</taxon>
        <taxon>Menispermoideae</taxon>
        <taxon>Cissampelideae</taxon>
        <taxon>Stephania</taxon>
    </lineage>
</organism>
<sequence length="633" mass="70261">MKSDGRMAMEVLLEEYKSTVDLHGIVIPDVLPLLLSTSFVFSSPILMPSLIATRSSRINGVHEDLEKNICSEAPAVGEVSPSRKRRFGSEDPISSPSKQSSPAKWKSPRRSVTASPKTPMNCSPLKWKSPRRSKDVSPNSFANGIVNGSVVRVSKSPRKRLADSFPSKPKWNPKDPEQISAIKEALHVSTAPSAILCREDEQTRLLEFCKECIANGKSGSLYACGCPGTGKTLSMEKVKELLLNWVKEAGYQKPDVLSINCTSLTSTSEIFSKILAVLQLQKKSSSSSPLQQLQKLFSQKKQASDKKMMLIVADEMDYLITKDCSVLHELFLLTSLPSSRCIIIGVANAIDLASRFLPKLQSLNCKPSVLTFRAYSKDHILRILRQRLMENISLVLPCDVFQEEALELCARKIAAASGDMRKALFVCWSAVEMLEAEVVDSSSKMCLVQANGASPDQSLSRTIKLLAKDENIVRIDHMAVALSKTFKSAIVDTVQSLPQHQQMVLCSIVKLFQRNKKDTTIAELNRSYSEICKSVVIPPASALEFSTMCKVLSDQGLFKLGQSREDRLKRVTLKVDEAEIKFALQNAYAVLIREQLERSRVFKKGKPIEDSLLCRKEILLVREFPSTSLSNLC</sequence>
<feature type="compositionally biased region" description="Polar residues" evidence="5">
    <location>
        <begin position="92"/>
        <end position="102"/>
    </location>
</feature>
<dbReference type="CDD" id="cd08768">
    <property type="entry name" value="Cdc6_C"/>
    <property type="match status" value="1"/>
</dbReference>
<dbReference type="Gene3D" id="1.10.8.60">
    <property type="match status" value="1"/>
</dbReference>
<dbReference type="InterPro" id="IPR049945">
    <property type="entry name" value="AAA_22"/>
</dbReference>
<dbReference type="GO" id="GO:0051301">
    <property type="term" value="P:cell division"/>
    <property type="evidence" value="ECO:0007669"/>
    <property type="project" value="UniProtKB-KW"/>
</dbReference>
<evidence type="ECO:0000256" key="4">
    <source>
        <dbReference type="ARBA" id="ARBA00023306"/>
    </source>
</evidence>
<dbReference type="Pfam" id="PF13401">
    <property type="entry name" value="AAA_22"/>
    <property type="match status" value="1"/>
</dbReference>
<keyword evidence="3" id="KW-0235">DNA replication</keyword>
<dbReference type="Proteomes" id="UP001419268">
    <property type="component" value="Unassembled WGS sequence"/>
</dbReference>
<proteinExistence type="inferred from homology"/>
<gene>
    <name evidence="7" type="ORF">Scep_005603</name>
</gene>
<dbReference type="GO" id="GO:0003688">
    <property type="term" value="F:DNA replication origin binding"/>
    <property type="evidence" value="ECO:0007669"/>
    <property type="project" value="TreeGrafter"/>
</dbReference>
<comment type="similarity">
    <text evidence="1">Belongs to the CDC6/cdc18 family.</text>
</comment>
<dbReference type="InterPro" id="IPR050311">
    <property type="entry name" value="ORC1/CDC6"/>
</dbReference>
<dbReference type="FunFam" id="3.40.50.300:FF:000547">
    <property type="entry name" value="Cell division control protein"/>
    <property type="match status" value="1"/>
</dbReference>
<evidence type="ECO:0000313" key="7">
    <source>
        <dbReference type="EMBL" id="KAK9159029.1"/>
    </source>
</evidence>
<dbReference type="PANTHER" id="PTHR10763:SF26">
    <property type="entry name" value="CELL DIVISION CONTROL PROTEIN 6 HOMOLOG"/>
    <property type="match status" value="1"/>
</dbReference>
<dbReference type="GO" id="GO:0006270">
    <property type="term" value="P:DNA replication initiation"/>
    <property type="evidence" value="ECO:0007669"/>
    <property type="project" value="TreeGrafter"/>
</dbReference>
<dbReference type="SMART" id="SM01074">
    <property type="entry name" value="Cdc6_C"/>
    <property type="match status" value="1"/>
</dbReference>
<dbReference type="Gene3D" id="3.40.50.300">
    <property type="entry name" value="P-loop containing nucleotide triphosphate hydrolases"/>
    <property type="match status" value="1"/>
</dbReference>
<reference evidence="7 8" key="1">
    <citation type="submission" date="2024-01" db="EMBL/GenBank/DDBJ databases">
        <title>Genome assemblies of Stephania.</title>
        <authorList>
            <person name="Yang L."/>
        </authorList>
    </citation>
    <scope>NUCLEOTIDE SEQUENCE [LARGE SCALE GENOMIC DNA]</scope>
    <source>
        <strain evidence="7">JXDWG</strain>
        <tissue evidence="7">Leaf</tissue>
    </source>
</reference>
<keyword evidence="4" id="KW-0131">Cell cycle</keyword>
<dbReference type="Pfam" id="PF22606">
    <property type="entry name" value="Cdc6-ORC-like_ATPase_lid"/>
    <property type="match status" value="1"/>
</dbReference>
<dbReference type="InterPro" id="IPR054425">
    <property type="entry name" value="Cdc6_ORC1-like_ATPase_lid"/>
</dbReference>
<protein>
    <recommendedName>
        <fullName evidence="6">Cdc6 C-terminal domain-containing protein</fullName>
    </recommendedName>
</protein>
<dbReference type="PANTHER" id="PTHR10763">
    <property type="entry name" value="CELL DIVISION CONTROL PROTEIN 6-RELATED"/>
    <property type="match status" value="1"/>
</dbReference>
<dbReference type="EMBL" id="JBBNAG010000002">
    <property type="protein sequence ID" value="KAK9159029.1"/>
    <property type="molecule type" value="Genomic_DNA"/>
</dbReference>
<evidence type="ECO:0000256" key="3">
    <source>
        <dbReference type="ARBA" id="ARBA00022705"/>
    </source>
</evidence>
<dbReference type="GO" id="GO:0033314">
    <property type="term" value="P:mitotic DNA replication checkpoint signaling"/>
    <property type="evidence" value="ECO:0007669"/>
    <property type="project" value="TreeGrafter"/>
</dbReference>
<feature type="domain" description="Cdc6 C-terminal" evidence="6">
    <location>
        <begin position="505"/>
        <end position="584"/>
    </location>
</feature>
<dbReference type="AlphaFoldDB" id="A0AAP0KXQ9"/>
<dbReference type="InterPro" id="IPR015163">
    <property type="entry name" value="Cdc6_C"/>
</dbReference>
<accession>A0AAP0KXQ9</accession>
<evidence type="ECO:0000313" key="8">
    <source>
        <dbReference type="Proteomes" id="UP001419268"/>
    </source>
</evidence>
<evidence type="ECO:0000259" key="6">
    <source>
        <dbReference type="SMART" id="SM01074"/>
    </source>
</evidence>
<evidence type="ECO:0000256" key="5">
    <source>
        <dbReference type="SAM" id="MobiDB-lite"/>
    </source>
</evidence>
<keyword evidence="2" id="KW-0132">Cell division</keyword>
<feature type="compositionally biased region" description="Polar residues" evidence="5">
    <location>
        <begin position="110"/>
        <end position="121"/>
    </location>
</feature>
<dbReference type="SUPFAM" id="SSF46785">
    <property type="entry name" value="Winged helix' DNA-binding domain"/>
    <property type="match status" value="1"/>
</dbReference>
<dbReference type="InterPro" id="IPR027417">
    <property type="entry name" value="P-loop_NTPase"/>
</dbReference>
<name>A0AAP0KXQ9_9MAGN</name>
<evidence type="ECO:0000256" key="1">
    <source>
        <dbReference type="ARBA" id="ARBA00006184"/>
    </source>
</evidence>
<dbReference type="CDD" id="cd00009">
    <property type="entry name" value="AAA"/>
    <property type="match status" value="1"/>
</dbReference>
<dbReference type="InterPro" id="IPR036388">
    <property type="entry name" value="WH-like_DNA-bd_sf"/>
</dbReference>
<dbReference type="Gene3D" id="1.10.10.10">
    <property type="entry name" value="Winged helix-like DNA-binding domain superfamily/Winged helix DNA-binding domain"/>
    <property type="match status" value="1"/>
</dbReference>
<evidence type="ECO:0000256" key="2">
    <source>
        <dbReference type="ARBA" id="ARBA00022618"/>
    </source>
</evidence>